<dbReference type="STRING" id="92947.BVG79_00665"/>
<dbReference type="SUPFAM" id="SSF51126">
    <property type="entry name" value="Pectin lyase-like"/>
    <property type="match status" value="1"/>
</dbReference>
<dbReference type="EMBL" id="CP019937">
    <property type="protein sequence ID" value="ARO14017.1"/>
    <property type="molecule type" value="Genomic_DNA"/>
</dbReference>
<protein>
    <submittedName>
        <fullName evidence="1">Uncharacterized protein</fullName>
    </submittedName>
</protein>
<dbReference type="InterPro" id="IPR012334">
    <property type="entry name" value="Pectin_lyas_fold"/>
</dbReference>
<dbReference type="OrthoDB" id="7749009at2"/>
<dbReference type="RefSeq" id="WP_085785633.1">
    <property type="nucleotide sequence ID" value="NZ_CP019937.1"/>
</dbReference>
<dbReference type="InterPro" id="IPR011050">
    <property type="entry name" value="Pectin_lyase_fold/virulence"/>
</dbReference>
<sequence length="762" mass="81581">MNKAITDGLVLMPASFAAGLANWSRGDGTPGSATYATGGAGTLVPADQDFGAALELQKTAATQKIRYMTATPLLPGLYLRITARVKAVAGALPAVQIAGYPTNGSGAAITGLTVVGAAKQLTTYGEVVEVSAVVATGQRAGVNMVWRNAAYGYFGINFTGPNGGLLRVDDIEIEDITHAFLRDMMAQVDVRDYGAVGNGVADDSAAFLAADAAAAGREILAPAGTYFLDQDVTLLARTKFEGRVIVPDNRRFILQGNFNLNAYIEAFGDEEQAFRKGWQALLNNADHEGFDLCGRRITLTRPLDMQACDPGRTTFAQRRVIRNGQFQPDESPLWDAQTVTAQATYTAANSTRLTGVSGIGAIQRGSLVTGTGVGREVYVTDVDVANNTLTLSAELYDAEGTQTFTFTRFKYLLDFSGYTTLSQVILADVDFQCQGRASGVMLARGGTAFHIRDCFFTRPKDRGVTSIGRGCQGLQIDRCQFLSNEQDLPVTSRVSIGFNTNANDVKLRNTRAVMFRHFGVLAGSGNIVMGNHFFAGDSEGTGVRYAGLVITMPNPRMTIMGNYIDNNSLEWTNEHSSSPALGVQFSFGGLTISGNNFTAGNVAPWFSWIVIKPYGAGHYIQGLTVTDNVFRTIAGTVERAERVDTTFADLDFGRVRNVLFTGNVFNAVTNEARNPLNVSFTQGGASRTWVLDGGANLPFGGRLRTVESVVAMGGLTTGSGGAVYENPSVEVEFGDSRRQARLTFGTACRGTVRCMVRMDNPN</sequence>
<dbReference type="Gene3D" id="2.160.20.10">
    <property type="entry name" value="Single-stranded right-handed beta-helix, Pectin lyase-like"/>
    <property type="match status" value="1"/>
</dbReference>
<dbReference type="AlphaFoldDB" id="A0A1W6NYB4"/>
<reference evidence="1 2" key="1">
    <citation type="submission" date="2017-02" db="EMBL/GenBank/DDBJ databases">
        <title>Ketogulonicigenium robustum SPU B003 Genome sequencing and assembly.</title>
        <authorList>
            <person name="Li Y."/>
            <person name="Liu L."/>
            <person name="Wang C."/>
            <person name="Zhang M."/>
            <person name="Zhang T."/>
            <person name="Zhang Y."/>
        </authorList>
    </citation>
    <scope>NUCLEOTIDE SEQUENCE [LARGE SCALE GENOMIC DNA]</scope>
    <source>
        <strain evidence="1 2">SPU_B003</strain>
    </source>
</reference>
<dbReference type="KEGG" id="kro:BVG79_00665"/>
<evidence type="ECO:0000313" key="2">
    <source>
        <dbReference type="Proteomes" id="UP000242447"/>
    </source>
</evidence>
<organism evidence="1 2">
    <name type="scientific">Ketogulonicigenium robustum</name>
    <dbReference type="NCBI Taxonomy" id="92947"/>
    <lineage>
        <taxon>Bacteria</taxon>
        <taxon>Pseudomonadati</taxon>
        <taxon>Pseudomonadota</taxon>
        <taxon>Alphaproteobacteria</taxon>
        <taxon>Rhodobacterales</taxon>
        <taxon>Roseobacteraceae</taxon>
        <taxon>Ketogulonicigenium</taxon>
    </lineage>
</organism>
<accession>A0A1W6NYB4</accession>
<evidence type="ECO:0000313" key="1">
    <source>
        <dbReference type="EMBL" id="ARO14017.1"/>
    </source>
</evidence>
<gene>
    <name evidence="1" type="ORF">BVG79_00665</name>
</gene>
<proteinExistence type="predicted"/>
<dbReference type="Proteomes" id="UP000242447">
    <property type="component" value="Chromosome"/>
</dbReference>
<keyword evidence="2" id="KW-1185">Reference proteome</keyword>
<name>A0A1W6NYB4_9RHOB</name>